<evidence type="ECO:0000256" key="6">
    <source>
        <dbReference type="ARBA" id="ARBA00022801"/>
    </source>
</evidence>
<dbReference type="Proteomes" id="UP000824093">
    <property type="component" value="Unassembled WGS sequence"/>
</dbReference>
<dbReference type="GO" id="GO:0003723">
    <property type="term" value="F:RNA binding"/>
    <property type="evidence" value="ECO:0007669"/>
    <property type="project" value="UniProtKB-UniRule"/>
</dbReference>
<dbReference type="NCBIfam" id="TIGR00649">
    <property type="entry name" value="MG423"/>
    <property type="match status" value="1"/>
</dbReference>
<comment type="cofactor">
    <cofactor evidence="13">
        <name>Ca(2+)</name>
        <dbReference type="ChEBI" id="CHEBI:29108"/>
    </cofactor>
    <text evidence="13">Binds 1 Ca(2+) cation per subunit. Seen in 1 crystal structure, it is not clear if it is physiologically important.</text>
</comment>
<dbReference type="PROSITE" id="PS01292">
    <property type="entry name" value="UPF0036"/>
    <property type="match status" value="1"/>
</dbReference>
<dbReference type="Pfam" id="PF22505">
    <property type="entry name" value="RNase_J_b_CASP"/>
    <property type="match status" value="1"/>
</dbReference>
<sequence length="566" mass="63345">MQKGKADKKKGFDFKPETIKIIPLGGLHEVGKNITVFEYDNEMIIVDCGIAFPEDEMLGVDLVIPDVTYLERNKEKIKGMVITHGHEDHIGSIPYFLKQINIPIYATRLTCGLIKNKLEEHKLLRSTKLVEVKQGQTITLGKFRVEFIRSSHSIPDSVALAITTKAGTIVHTGDFKIDYTPIDGQLMDFNRLAEIGNNGVLALMSDSTNAERKGYTMSEKTVGDVFERLFQNCTKRIVVATFASNVHRVQQIVNSAVRHKRKIAVCGRSMINMINTARELDYIKAPDNVFIDIDMIKNYTDEQLVIITTGSQGETMSALTRMAAGEHRKVEITPNDLIIISANPIPGNEKLVSKVIDDLMQIGAEVVYSALADIHVSGHACQEEQKLMLALVKPKYFIPVHGEYRQLMAHSETAKEMGIDKDHIFMMTNGRILELNEKEGKLTGTVPSGRILVDGLGIGDVGNIVLRDRQHLSQDGLIIIVMTMDSNSGTIIAGPDVISRGFVYVRESENLMDEVKSVIKNEIAKCEEKHITDWSTIKSNLRDNLKDYIFQKTKRNPMILPIIMEI</sequence>
<comment type="cofactor">
    <cofactor evidence="13">
        <name>Zn(2+)</name>
        <dbReference type="ChEBI" id="CHEBI:29105"/>
    </cofactor>
    <text evidence="13">Binds 2 Zn(2+) ions per subunit. It is not clear if Zn(2+) or Mg(2+) is physiologically important.</text>
</comment>
<dbReference type="InterPro" id="IPR030854">
    <property type="entry name" value="RNase_J_bac"/>
</dbReference>
<keyword evidence="9 10" id="KW-0694">RNA-binding</keyword>
<feature type="binding site" evidence="13">
    <location>
        <position position="174"/>
    </location>
    <ligand>
        <name>Zn(2+)</name>
        <dbReference type="ChEBI" id="CHEBI:29105"/>
        <label>1</label>
        <note>catalytic</note>
    </ligand>
</feature>
<keyword evidence="3 10" id="KW-0540">Nuclease</keyword>
<evidence type="ECO:0000256" key="3">
    <source>
        <dbReference type="ARBA" id="ARBA00022722"/>
    </source>
</evidence>
<dbReference type="EMBL" id="DVNH01000010">
    <property type="protein sequence ID" value="HIU51235.1"/>
    <property type="molecule type" value="Genomic_DNA"/>
</dbReference>
<name>A0A9D1LZT6_9FIRM</name>
<evidence type="ECO:0000256" key="11">
    <source>
        <dbReference type="PIRSR" id="PIRSR004803-1"/>
    </source>
</evidence>
<dbReference type="PIRSF" id="PIRSF004803">
    <property type="entry name" value="RnjA"/>
    <property type="match status" value="1"/>
</dbReference>
<protein>
    <recommendedName>
        <fullName evidence="10">Ribonuclease J</fullName>
        <shortName evidence="10">RNase J</shortName>
        <ecNumber evidence="10">3.1.-.-</ecNumber>
    </recommendedName>
</protein>
<keyword evidence="5 10" id="KW-0255">Endonuclease</keyword>
<dbReference type="AlphaFoldDB" id="A0A9D1LZT6"/>
<evidence type="ECO:0000256" key="5">
    <source>
        <dbReference type="ARBA" id="ARBA00022759"/>
    </source>
</evidence>
<comment type="subcellular location">
    <subcellularLocation>
        <location evidence="1 10">Cytoplasm</location>
    </subcellularLocation>
</comment>
<dbReference type="Gene3D" id="3.10.20.580">
    <property type="match status" value="1"/>
</dbReference>
<dbReference type="GO" id="GO:0005737">
    <property type="term" value="C:cytoplasm"/>
    <property type="evidence" value="ECO:0007669"/>
    <property type="project" value="UniProtKB-SubCell"/>
</dbReference>
<comment type="subunit">
    <text evidence="10">Homodimer, may be a subunit of the RNA degradosome.</text>
</comment>
<dbReference type="InterPro" id="IPR042173">
    <property type="entry name" value="RNase_J_2"/>
</dbReference>
<dbReference type="SUPFAM" id="SSF56281">
    <property type="entry name" value="Metallo-hydrolase/oxidoreductase"/>
    <property type="match status" value="1"/>
</dbReference>
<dbReference type="InterPro" id="IPR041636">
    <property type="entry name" value="RNase_J_C"/>
</dbReference>
<dbReference type="GO" id="GO:0006364">
    <property type="term" value="P:rRNA processing"/>
    <property type="evidence" value="ECO:0007669"/>
    <property type="project" value="UniProtKB-UniRule"/>
</dbReference>
<keyword evidence="13" id="KW-0106">Calcium</keyword>
<dbReference type="InterPro" id="IPR004613">
    <property type="entry name" value="RNase_J"/>
</dbReference>
<keyword evidence="10" id="KW-0698">rRNA processing</keyword>
<dbReference type="GO" id="GO:0004534">
    <property type="term" value="F:5'-3' RNA exonuclease activity"/>
    <property type="evidence" value="ECO:0007669"/>
    <property type="project" value="UniProtKB-UniRule"/>
</dbReference>
<evidence type="ECO:0000313" key="15">
    <source>
        <dbReference type="EMBL" id="HIU51235.1"/>
    </source>
</evidence>
<organism evidence="15 16">
    <name type="scientific">Candidatus Merdicola faecigallinarum</name>
    <dbReference type="NCBI Taxonomy" id="2840862"/>
    <lineage>
        <taxon>Bacteria</taxon>
        <taxon>Bacillati</taxon>
        <taxon>Bacillota</taxon>
        <taxon>Clostridia</taxon>
        <taxon>Candidatus Merdicola</taxon>
    </lineage>
</organism>
<feature type="binding site" evidence="13">
    <location>
        <position position="61"/>
    </location>
    <ligand>
        <name>Ca(2+)</name>
        <dbReference type="ChEBI" id="CHEBI:29108"/>
    </ligand>
</feature>
<feature type="domain" description="Metallo-beta-lactamase" evidence="14">
    <location>
        <begin position="31"/>
        <end position="229"/>
    </location>
</feature>
<dbReference type="SMART" id="SM00849">
    <property type="entry name" value="Lactamase_B"/>
    <property type="match status" value="1"/>
</dbReference>
<feature type="binding site" evidence="13">
    <location>
        <position position="401"/>
    </location>
    <ligand>
        <name>Zn(2+)</name>
        <dbReference type="ChEBI" id="CHEBI:29105"/>
        <label>1</label>
        <note>catalytic</note>
    </ligand>
</feature>
<comment type="function">
    <text evidence="10">An RNase that has 5'-3' exonuclease and possibly endonuclease activity. Involved in maturation of rRNA and in some organisms also mRNA maturation and/or decay.</text>
</comment>
<dbReference type="GO" id="GO:0008270">
    <property type="term" value="F:zinc ion binding"/>
    <property type="evidence" value="ECO:0007669"/>
    <property type="project" value="InterPro"/>
</dbReference>
<evidence type="ECO:0000256" key="9">
    <source>
        <dbReference type="ARBA" id="ARBA00022884"/>
    </source>
</evidence>
<dbReference type="FunFam" id="3.10.20.580:FF:000001">
    <property type="entry name" value="Ribonuclease J"/>
    <property type="match status" value="1"/>
</dbReference>
<feature type="binding site" evidence="13">
    <location>
        <position position="152"/>
    </location>
    <ligand>
        <name>Zn(2+)</name>
        <dbReference type="ChEBI" id="CHEBI:29105"/>
        <label>1</label>
        <note>catalytic</note>
    </ligand>
</feature>
<evidence type="ECO:0000256" key="7">
    <source>
        <dbReference type="ARBA" id="ARBA00022833"/>
    </source>
</evidence>
<dbReference type="HAMAP" id="MF_01491">
    <property type="entry name" value="RNase_J_bact"/>
    <property type="match status" value="1"/>
</dbReference>
<dbReference type="InterPro" id="IPR011108">
    <property type="entry name" value="RMMBL"/>
</dbReference>
<evidence type="ECO:0000256" key="13">
    <source>
        <dbReference type="PIRSR" id="PIRSR004803-3"/>
    </source>
</evidence>
<evidence type="ECO:0000256" key="8">
    <source>
        <dbReference type="ARBA" id="ARBA00022839"/>
    </source>
</evidence>
<reference evidence="15" key="1">
    <citation type="submission" date="2020-10" db="EMBL/GenBank/DDBJ databases">
        <authorList>
            <person name="Gilroy R."/>
        </authorList>
    </citation>
    <scope>NUCLEOTIDE SEQUENCE</scope>
    <source>
        <strain evidence="15">CHK195-15760</strain>
    </source>
</reference>
<proteinExistence type="inferred from homology"/>
<feature type="binding site" evidence="13">
    <location>
        <position position="86"/>
    </location>
    <ligand>
        <name>Zn(2+)</name>
        <dbReference type="ChEBI" id="CHEBI:29105"/>
        <label>1</label>
        <note>catalytic</note>
    </ligand>
</feature>
<dbReference type="InterPro" id="IPR055132">
    <property type="entry name" value="RNase_J_b_CASP"/>
</dbReference>
<feature type="binding site" evidence="13">
    <location>
        <position position="84"/>
    </location>
    <ligand>
        <name>Zn(2+)</name>
        <dbReference type="ChEBI" id="CHEBI:29105"/>
        <label>1</label>
        <note>catalytic</note>
    </ligand>
</feature>
<dbReference type="InterPro" id="IPR036866">
    <property type="entry name" value="RibonucZ/Hydroxyglut_hydro"/>
</dbReference>
<keyword evidence="2 10" id="KW-0963">Cytoplasm</keyword>
<dbReference type="EC" id="3.1.-.-" evidence="10"/>
<dbReference type="InterPro" id="IPR001279">
    <property type="entry name" value="Metallo-B-lactamas"/>
</dbReference>
<dbReference type="PANTHER" id="PTHR43694">
    <property type="entry name" value="RIBONUCLEASE J"/>
    <property type="match status" value="1"/>
</dbReference>
<feature type="active site" description="Proton acceptor" evidence="11">
    <location>
        <position position="379"/>
    </location>
</feature>
<feature type="binding site" evidence="10 12">
    <location>
        <begin position="375"/>
        <end position="379"/>
    </location>
    <ligand>
        <name>substrate</name>
    </ligand>
</feature>
<comment type="similarity">
    <text evidence="10">Belongs to the metallo-beta-lactamase superfamily. RNA-metabolizing metallo-beta-lactamase-like family. Bacterial RNase J subfamily.</text>
</comment>
<feature type="binding site" evidence="13">
    <location>
        <position position="88"/>
    </location>
    <ligand>
        <name>Zn(2+)</name>
        <dbReference type="ChEBI" id="CHEBI:29105"/>
        <label>1</label>
        <note>catalytic</note>
    </ligand>
</feature>
<keyword evidence="7 13" id="KW-0862">Zinc</keyword>
<keyword evidence="8 10" id="KW-0269">Exonuclease</keyword>
<dbReference type="CDD" id="cd07714">
    <property type="entry name" value="RNaseJ_MBL-fold"/>
    <property type="match status" value="1"/>
</dbReference>
<comment type="caution">
    <text evidence="15">The sequence shown here is derived from an EMBL/GenBank/DDBJ whole genome shotgun (WGS) entry which is preliminary data.</text>
</comment>
<feature type="binding site" evidence="13">
    <location>
        <position position="454"/>
    </location>
    <ligand>
        <name>Ca(2+)</name>
        <dbReference type="ChEBI" id="CHEBI:29108"/>
    </ligand>
</feature>
<reference evidence="15" key="2">
    <citation type="journal article" date="2021" name="PeerJ">
        <title>Extensive microbial diversity within the chicken gut microbiome revealed by metagenomics and culture.</title>
        <authorList>
            <person name="Gilroy R."/>
            <person name="Ravi A."/>
            <person name="Getino M."/>
            <person name="Pursley I."/>
            <person name="Horton D.L."/>
            <person name="Alikhan N.F."/>
            <person name="Baker D."/>
            <person name="Gharbi K."/>
            <person name="Hall N."/>
            <person name="Watson M."/>
            <person name="Adriaenssens E.M."/>
            <person name="Foster-Nyarko E."/>
            <person name="Jarju S."/>
            <person name="Secka A."/>
            <person name="Antonio M."/>
            <person name="Oren A."/>
            <person name="Chaudhuri R.R."/>
            <person name="La Ragione R."/>
            <person name="Hildebrand F."/>
            <person name="Pallen M.J."/>
        </authorList>
    </citation>
    <scope>NUCLEOTIDE SEQUENCE</scope>
    <source>
        <strain evidence="15">CHK195-15760</strain>
    </source>
</reference>
<dbReference type="Pfam" id="PF17770">
    <property type="entry name" value="RNase_J_C"/>
    <property type="match status" value="1"/>
</dbReference>
<dbReference type="Pfam" id="PF07521">
    <property type="entry name" value="RMMBL"/>
    <property type="match status" value="1"/>
</dbReference>
<evidence type="ECO:0000256" key="10">
    <source>
        <dbReference type="HAMAP-Rule" id="MF_01491"/>
    </source>
</evidence>
<feature type="active site" description="Proton donor" evidence="11">
    <location>
        <position position="206"/>
    </location>
</feature>
<feature type="binding site" evidence="12">
    <location>
        <begin position="243"/>
        <end position="245"/>
    </location>
    <ligand>
        <name>substrate</name>
    </ligand>
</feature>
<dbReference type="InterPro" id="IPR001587">
    <property type="entry name" value="RNase_J_CS"/>
</dbReference>
<evidence type="ECO:0000256" key="1">
    <source>
        <dbReference type="ARBA" id="ARBA00004496"/>
    </source>
</evidence>
<dbReference type="PANTHER" id="PTHR43694:SF1">
    <property type="entry name" value="RIBONUCLEASE J"/>
    <property type="match status" value="1"/>
</dbReference>
<dbReference type="Gene3D" id="3.40.50.10710">
    <property type="entry name" value="Metallo-hydrolase/oxidoreductase"/>
    <property type="match status" value="1"/>
</dbReference>
<evidence type="ECO:0000256" key="2">
    <source>
        <dbReference type="ARBA" id="ARBA00022490"/>
    </source>
</evidence>
<evidence type="ECO:0000256" key="12">
    <source>
        <dbReference type="PIRSR" id="PIRSR004803-2"/>
    </source>
</evidence>
<accession>A0A9D1LZT6</accession>
<keyword evidence="6 10" id="KW-0378">Hydrolase</keyword>
<dbReference type="Pfam" id="PF00753">
    <property type="entry name" value="Lactamase_B"/>
    <property type="match status" value="1"/>
</dbReference>
<feature type="binding site" evidence="13">
    <location>
        <position position="59"/>
    </location>
    <ligand>
        <name>Ca(2+)</name>
        <dbReference type="ChEBI" id="CHEBI:29108"/>
    </ligand>
</feature>
<gene>
    <name evidence="10" type="primary">rnj</name>
    <name evidence="15" type="ORF">IAB70_01205</name>
</gene>
<feature type="binding site" evidence="13">
    <location>
        <position position="89"/>
    </location>
    <ligand>
        <name>Zn(2+)</name>
        <dbReference type="ChEBI" id="CHEBI:29105"/>
        <label>1</label>
        <note>catalytic</note>
    </ligand>
</feature>
<evidence type="ECO:0000256" key="4">
    <source>
        <dbReference type="ARBA" id="ARBA00022723"/>
    </source>
</evidence>
<evidence type="ECO:0000259" key="14">
    <source>
        <dbReference type="SMART" id="SM00849"/>
    </source>
</evidence>
<keyword evidence="4 13" id="KW-0479">Metal-binding</keyword>
<dbReference type="GO" id="GO:0004521">
    <property type="term" value="F:RNA endonuclease activity"/>
    <property type="evidence" value="ECO:0007669"/>
    <property type="project" value="UniProtKB-UniRule"/>
</dbReference>
<dbReference type="Gene3D" id="3.60.15.10">
    <property type="entry name" value="Ribonuclease Z/Hydroxyacylglutathione hydrolase-like"/>
    <property type="match status" value="1"/>
</dbReference>
<evidence type="ECO:0000313" key="16">
    <source>
        <dbReference type="Proteomes" id="UP000824093"/>
    </source>
</evidence>